<protein>
    <submittedName>
        <fullName evidence="2">Uncharacterized protein</fullName>
    </submittedName>
</protein>
<comment type="caution">
    <text evidence="2">The sequence shown here is derived from an EMBL/GenBank/DDBJ whole genome shotgun (WGS) entry which is preliminary data.</text>
</comment>
<name>A0A8H3D6J3_9AGAM</name>
<feature type="compositionally biased region" description="Polar residues" evidence="1">
    <location>
        <begin position="118"/>
        <end position="128"/>
    </location>
</feature>
<proteinExistence type="predicted"/>
<dbReference type="AlphaFoldDB" id="A0A8H3D6J3"/>
<evidence type="ECO:0000313" key="3">
    <source>
        <dbReference type="Proteomes" id="UP000663850"/>
    </source>
</evidence>
<evidence type="ECO:0000256" key="1">
    <source>
        <dbReference type="SAM" id="MobiDB-lite"/>
    </source>
</evidence>
<gene>
    <name evidence="2" type="ORF">RDB_LOCUS113345</name>
</gene>
<evidence type="ECO:0000313" key="2">
    <source>
        <dbReference type="EMBL" id="CAE6516925.1"/>
    </source>
</evidence>
<dbReference type="EMBL" id="CAJMWZ010006165">
    <property type="protein sequence ID" value="CAE6516925.1"/>
    <property type="molecule type" value="Genomic_DNA"/>
</dbReference>
<sequence length="1101" mass="124542">MEDDILVVNPAGEARVYSDRFRRILQSKANNNAMFTKATLPLLPTPDRDEEPDDGFVNAAIEEEPPNDVSDDSDSDKEKEVPKKRGKRKQKEKNTDQAPAKAGGSNPTASGSKDAGQTYKSSVPTSSRPADPSAKRATTFRNTLKGLASSEENRQKWLDACNKILNHVFDPTNTSAQKQQEHIVAFYYAFLQEMFPGIDPKDYWKSGIILNHWALFLTNMVQCAKGKDGGRIRSSTLAKWVHTFVALIGRYMVDQEGKRVGPHLLSRGLFQDIQNRYKWLVNKFKLNRHAPTKGYLSERDLHAMFEYGFSKTESSGRESFLQTTMAALSSFHAGLRVGSMGVTHVEWREKGLYPTLEDLQLRVASPGFWDVEWNVKHRKGFNDTSEGAPSLNFFIKHVKQIHHLWFDLGLILAAILYLRDALEGISTIDDLFDCNLKELRVKEHMKKEPVFRNRTSGGREMGDQAATADSLLASLQRLGHALGLPVTNFHAIRRETANLFGLILGADAARRILGHGEGETVYDRNYSRNVWNIPVSEARLGELDQTVSAVNQMAIMRNRDESMVIDALLNAEKAGPDDEDGKLTPAQKELIAADAGVAHLDRLIHGCWDNLFALLPPHVAVMYGRATGNAGRIQKFIKGSDEYEVNQLLIDKLISYIQYLGIKLRTLKRQVTKRVRRQAQGTAAERKAKFAADSAQNTVDERNAIRERLLHPSKAFELEKVVEGPLEMYSDKASTLQAIPDFRNPNFGNGLLSPEFIERLRDPQLYQFILENGDRTTPDDAEDEEDAVFGGNYVEEADEAPEPEQDTNTNRDPEIFQEEALPEFDDSKQQPVFKGDILLTRKMFFMRLTAPVFREREELRLFRMNGGWVCTICIALKDLKPGDGEAKFPSRALLGRHQLQVHSPWDDLPILMFTETEDTFKCPYQTCDFTAKCVTDVRDHCLEDCSDRVTFRRMKQACKRERRQGIDEQTLRQQARKLKAGKSLSPKTIALYNELKAASESDIAALAATFDMNDEDLPFRFQVLQAMLKMVDSSFDFDEESITDENAEDPVESIHQRLVTSEFLSELTEQLETIEPDMILDSQWLVPTLDPPSDSEYISNV</sequence>
<dbReference type="Proteomes" id="UP000663850">
    <property type="component" value="Unassembled WGS sequence"/>
</dbReference>
<organism evidence="2 3">
    <name type="scientific">Rhizoctonia solani</name>
    <dbReference type="NCBI Taxonomy" id="456999"/>
    <lineage>
        <taxon>Eukaryota</taxon>
        <taxon>Fungi</taxon>
        <taxon>Dikarya</taxon>
        <taxon>Basidiomycota</taxon>
        <taxon>Agaricomycotina</taxon>
        <taxon>Agaricomycetes</taxon>
        <taxon>Cantharellales</taxon>
        <taxon>Ceratobasidiaceae</taxon>
        <taxon>Rhizoctonia</taxon>
    </lineage>
</organism>
<feature type="compositionally biased region" description="Acidic residues" evidence="1">
    <location>
        <begin position="61"/>
        <end position="75"/>
    </location>
</feature>
<reference evidence="2" key="1">
    <citation type="submission" date="2021-01" db="EMBL/GenBank/DDBJ databases">
        <authorList>
            <person name="Kaushik A."/>
        </authorList>
    </citation>
    <scope>NUCLEOTIDE SEQUENCE</scope>
    <source>
        <strain evidence="2">Type strain: AG8-Rh-89/</strain>
    </source>
</reference>
<accession>A0A8H3D6J3</accession>
<feature type="region of interest" description="Disordered" evidence="1">
    <location>
        <begin position="29"/>
        <end position="140"/>
    </location>
</feature>